<name>A0A7C4ES53_9BACT</name>
<accession>A0A7C4ES53</accession>
<evidence type="ECO:0000313" key="3">
    <source>
        <dbReference type="EMBL" id="HGH59712.1"/>
    </source>
</evidence>
<evidence type="ECO:0000256" key="1">
    <source>
        <dbReference type="ARBA" id="ARBA00023118"/>
    </source>
</evidence>
<protein>
    <submittedName>
        <fullName evidence="3">Type III-B CRISPR module RAMP protein Cmr4</fullName>
    </submittedName>
</protein>
<keyword evidence="1" id="KW-0051">Antiviral defense</keyword>
<comment type="caution">
    <text evidence="3">The sequence shown here is derived from an EMBL/GenBank/DDBJ whole genome shotgun (WGS) entry which is preliminary data.</text>
</comment>
<gene>
    <name evidence="3" type="primary">cmr4</name>
    <name evidence="3" type="ORF">ENV54_00275</name>
</gene>
<dbReference type="NCBIfam" id="TIGR02580">
    <property type="entry name" value="cas_RAMP_Cmr4"/>
    <property type="match status" value="1"/>
</dbReference>
<dbReference type="InterPro" id="IPR005537">
    <property type="entry name" value="RAMP_III_fam"/>
</dbReference>
<dbReference type="PANTHER" id="PTHR36700">
    <property type="entry name" value="CRISPR SYSTEM CMR SUBUNIT CMR4"/>
    <property type="match status" value="1"/>
</dbReference>
<dbReference type="GO" id="GO:0051607">
    <property type="term" value="P:defense response to virus"/>
    <property type="evidence" value="ECO:0007669"/>
    <property type="project" value="UniProtKB-KW"/>
</dbReference>
<sequence length="348" mass="37318">MTENNQRNNQSFETFSFAGMALDPIHVGTGGARLGRVDNTIVRDPVTRIPKIPGSSLAGVMRAYTAMSKGKYPNCAGLGQPGRDGAGGHCGGANCPVCTVFGFAKGISSSGGFAGLAAFSDMQVLLFPVASQLGPQWITCPMALRQTNLDGLSNLGDLPDQQVVYRKNDGTAAQPSSLNLGWLFLPVKTDWEQLTNIVSSLQSVEKLKIPDYIISRLGVVSDKLFTHIVNSNLEVRTSVAINPATGAAEEGALFTYEALPRGTVLFWEVTCRNPKHFKINQNNVQAVKSLAEVKDVVAKAYSYLEHLGIGGMGSRGMGRLRVFNTMGWPHRLKTDKPADSNQSGKEGS</sequence>
<reference evidence="3" key="1">
    <citation type="journal article" date="2020" name="mSystems">
        <title>Genome- and Community-Level Interaction Insights into Carbon Utilization and Element Cycling Functions of Hydrothermarchaeota in Hydrothermal Sediment.</title>
        <authorList>
            <person name="Zhou Z."/>
            <person name="Liu Y."/>
            <person name="Xu W."/>
            <person name="Pan J."/>
            <person name="Luo Z.H."/>
            <person name="Li M."/>
        </authorList>
    </citation>
    <scope>NUCLEOTIDE SEQUENCE [LARGE SCALE GENOMIC DNA]</scope>
    <source>
        <strain evidence="3">SpSt-769</strain>
    </source>
</reference>
<dbReference type="AlphaFoldDB" id="A0A7C4ES53"/>
<proteinExistence type="predicted"/>
<dbReference type="PANTHER" id="PTHR36700:SF1">
    <property type="entry name" value="CRISPR SYSTEM CMR SUBUNIT CMR4"/>
    <property type="match status" value="1"/>
</dbReference>
<dbReference type="Pfam" id="PF03787">
    <property type="entry name" value="RAMPs"/>
    <property type="match status" value="1"/>
</dbReference>
<organism evidence="3">
    <name type="scientific">Desulfomonile tiedjei</name>
    <dbReference type="NCBI Taxonomy" id="2358"/>
    <lineage>
        <taxon>Bacteria</taxon>
        <taxon>Pseudomonadati</taxon>
        <taxon>Thermodesulfobacteriota</taxon>
        <taxon>Desulfomonilia</taxon>
        <taxon>Desulfomonilales</taxon>
        <taxon>Desulfomonilaceae</taxon>
        <taxon>Desulfomonile</taxon>
    </lineage>
</organism>
<dbReference type="EMBL" id="DTGT01000011">
    <property type="protein sequence ID" value="HGH59712.1"/>
    <property type="molecule type" value="Genomic_DNA"/>
</dbReference>
<evidence type="ECO:0000259" key="2">
    <source>
        <dbReference type="Pfam" id="PF03787"/>
    </source>
</evidence>
<feature type="domain" description="CRISPR type III-associated protein" evidence="2">
    <location>
        <begin position="21"/>
        <end position="321"/>
    </location>
</feature>
<dbReference type="InterPro" id="IPR013410">
    <property type="entry name" value="CRISPR-assoc_RAMP_Cmr4"/>
</dbReference>